<feature type="region of interest" description="Disordered" evidence="7">
    <location>
        <begin position="63"/>
        <end position="148"/>
    </location>
</feature>
<evidence type="ECO:0000256" key="1">
    <source>
        <dbReference type="ARBA" id="ARBA00004173"/>
    </source>
</evidence>
<dbReference type="FunFam" id="1.25.40.10:FF:000394">
    <property type="entry name" value="Pentatricopeptide repeat-containing protein, mitochondrial"/>
    <property type="match status" value="1"/>
</dbReference>
<dbReference type="InterPro" id="IPR002885">
    <property type="entry name" value="PPR_rpt"/>
</dbReference>
<evidence type="ECO:0000256" key="4">
    <source>
        <dbReference type="ARBA" id="ARBA00022946"/>
    </source>
</evidence>
<dbReference type="EMBL" id="JAIWQS010000003">
    <property type="protein sequence ID" value="KAJ8770366.1"/>
    <property type="molecule type" value="Genomic_DNA"/>
</dbReference>
<evidence type="ECO:0000256" key="7">
    <source>
        <dbReference type="SAM" id="MobiDB-lite"/>
    </source>
</evidence>
<evidence type="ECO:0000256" key="2">
    <source>
        <dbReference type="ARBA" id="ARBA00007626"/>
    </source>
</evidence>
<comment type="similarity">
    <text evidence="2">Belongs to the PPR family. P subfamily.</text>
</comment>
<dbReference type="Gene3D" id="1.25.40.10">
    <property type="entry name" value="Tetratricopeptide repeat domain"/>
    <property type="match status" value="2"/>
</dbReference>
<dbReference type="PANTHER" id="PTHR45717:SF15">
    <property type="entry name" value="AGL218WP"/>
    <property type="match status" value="1"/>
</dbReference>
<accession>A0AAV8TTS5</accession>
<reference evidence="8 9" key="1">
    <citation type="submission" date="2021-09" db="EMBL/GenBank/DDBJ databases">
        <title>Genomic insights and catalytic innovation underlie evolution of tropane alkaloids biosynthesis.</title>
        <authorList>
            <person name="Wang Y.-J."/>
            <person name="Tian T."/>
            <person name="Huang J.-P."/>
            <person name="Huang S.-X."/>
        </authorList>
    </citation>
    <scope>NUCLEOTIDE SEQUENCE [LARGE SCALE GENOMIC DNA]</scope>
    <source>
        <strain evidence="8">KIB-2018</strain>
        <tissue evidence="8">Leaf</tissue>
    </source>
</reference>
<dbReference type="NCBIfam" id="TIGR00756">
    <property type="entry name" value="PPR"/>
    <property type="match status" value="3"/>
</dbReference>
<evidence type="ECO:0000313" key="8">
    <source>
        <dbReference type="EMBL" id="KAJ8770366.1"/>
    </source>
</evidence>
<protein>
    <recommendedName>
        <fullName evidence="10">Pentatricopeptide repeat-containing protein</fullName>
    </recommendedName>
</protein>
<keyword evidence="9" id="KW-1185">Reference proteome</keyword>
<evidence type="ECO:0000256" key="3">
    <source>
        <dbReference type="ARBA" id="ARBA00022737"/>
    </source>
</evidence>
<evidence type="ECO:0000313" key="9">
    <source>
        <dbReference type="Proteomes" id="UP001159364"/>
    </source>
</evidence>
<gene>
    <name evidence="8" type="ORF">K2173_014979</name>
</gene>
<keyword evidence="3" id="KW-0677">Repeat</keyword>
<proteinExistence type="inferred from homology"/>
<name>A0AAV8TTS5_9ROSI</name>
<dbReference type="Pfam" id="PF01535">
    <property type="entry name" value="PPR"/>
    <property type="match status" value="4"/>
</dbReference>
<sequence>MWAVRRASNSLKLQRLRVGTSSLGGSKSQVTTSYFEGLTIFVSSPESERSIFYNSSNVFSKLPMGTRNLSSQPGAKSSKSDDDLGDGLSELETISSNTTEDIAVGSDDELLSEPDILDDNHEEDNIGEPSQTAFELSDAETDLSEKKPHNKWPSQLFKAIVKSQNSLYDVLNKWVEGGKDLSRTEITTVMLNLRKRRIDYASRLDLVAKVNGLPKAESYIHQIPESFRGEVIYRTLLANCVSSNNLKKAEEVFNKMRDLEFPVTLFSCTQLLLLYKRLDKKKIADVLLVMEKENIKLSLFTYKLLIDAKGRSNDITGMDQVFETMKSEGFKPDTSTKAIMAKHYLFGGLNGKAEGLLKEIEAGNLKEHRWACKLLLPLYASLGNADEVRRVWKVCESNPWLQECVAAIEAWGKLNNIDEAEAVFEVMSSKWKKQLSSRHYAALLRVYADHKKLVKGKDLVKQMADSGCRIGPLIWDALVKLYAEAGEVEKADSVLHKAVEQSSVRPMFSSFMTVMDQYAKRGDVRNAEKMFHRMRQADYVSRMRQYESLIQAYINAKAPAYGMRDRMKADNIFPPKRLAALLAEVDPFRKTAVSDLLD</sequence>
<dbReference type="GO" id="GO:0003729">
    <property type="term" value="F:mRNA binding"/>
    <property type="evidence" value="ECO:0007669"/>
    <property type="project" value="UniProtKB-ARBA"/>
</dbReference>
<feature type="repeat" description="PPR" evidence="6">
    <location>
        <begin position="298"/>
        <end position="332"/>
    </location>
</feature>
<dbReference type="PROSITE" id="PS51375">
    <property type="entry name" value="PPR"/>
    <property type="match status" value="2"/>
</dbReference>
<organism evidence="8 9">
    <name type="scientific">Erythroxylum novogranatense</name>
    <dbReference type="NCBI Taxonomy" id="1862640"/>
    <lineage>
        <taxon>Eukaryota</taxon>
        <taxon>Viridiplantae</taxon>
        <taxon>Streptophyta</taxon>
        <taxon>Embryophyta</taxon>
        <taxon>Tracheophyta</taxon>
        <taxon>Spermatophyta</taxon>
        <taxon>Magnoliopsida</taxon>
        <taxon>eudicotyledons</taxon>
        <taxon>Gunneridae</taxon>
        <taxon>Pentapetalae</taxon>
        <taxon>rosids</taxon>
        <taxon>fabids</taxon>
        <taxon>Malpighiales</taxon>
        <taxon>Erythroxylaceae</taxon>
        <taxon>Erythroxylum</taxon>
    </lineage>
</organism>
<dbReference type="Proteomes" id="UP001159364">
    <property type="component" value="Linkage Group LG03"/>
</dbReference>
<feature type="compositionally biased region" description="Acidic residues" evidence="7">
    <location>
        <begin position="106"/>
        <end position="126"/>
    </location>
</feature>
<comment type="subcellular location">
    <subcellularLocation>
        <location evidence="1">Mitochondrion</location>
    </subcellularLocation>
</comment>
<keyword evidence="4" id="KW-0809">Transit peptide</keyword>
<evidence type="ECO:0000256" key="6">
    <source>
        <dbReference type="PROSITE-ProRule" id="PRU00708"/>
    </source>
</evidence>
<keyword evidence="5" id="KW-0496">Mitochondrion</keyword>
<dbReference type="Pfam" id="PF13812">
    <property type="entry name" value="PPR_3"/>
    <property type="match status" value="1"/>
</dbReference>
<dbReference type="PANTHER" id="PTHR45717">
    <property type="entry name" value="OS12G0527900 PROTEIN"/>
    <property type="match status" value="1"/>
</dbReference>
<dbReference type="GO" id="GO:0005739">
    <property type="term" value="C:mitochondrion"/>
    <property type="evidence" value="ECO:0007669"/>
    <property type="project" value="UniProtKB-SubCell"/>
</dbReference>
<comment type="caution">
    <text evidence="8">The sequence shown here is derived from an EMBL/GenBank/DDBJ whole genome shotgun (WGS) entry which is preliminary data.</text>
</comment>
<evidence type="ECO:0008006" key="10">
    <source>
        <dbReference type="Google" id="ProtNLM"/>
    </source>
</evidence>
<evidence type="ECO:0000256" key="5">
    <source>
        <dbReference type="ARBA" id="ARBA00023128"/>
    </source>
</evidence>
<feature type="repeat" description="PPR" evidence="6">
    <location>
        <begin position="229"/>
        <end position="263"/>
    </location>
</feature>
<dbReference type="AlphaFoldDB" id="A0AAV8TTS5"/>
<dbReference type="InterPro" id="IPR011990">
    <property type="entry name" value="TPR-like_helical_dom_sf"/>
</dbReference>